<dbReference type="Gene3D" id="1.10.510.10">
    <property type="entry name" value="Transferase(Phosphotransferase) domain 1"/>
    <property type="match status" value="1"/>
</dbReference>
<feature type="transmembrane region" description="Helical" evidence="19">
    <location>
        <begin position="288"/>
        <end position="310"/>
    </location>
</feature>
<name>A0AAV0IJ61_9ROSI</name>
<keyword evidence="13 19" id="KW-1133">Transmembrane helix</keyword>
<dbReference type="PROSITE" id="PS00108">
    <property type="entry name" value="PROTEIN_KINASE_ST"/>
    <property type="match status" value="1"/>
</dbReference>
<evidence type="ECO:0000256" key="18">
    <source>
        <dbReference type="SAM" id="MobiDB-lite"/>
    </source>
</evidence>
<keyword evidence="6" id="KW-0808">Transferase</keyword>
<proteinExistence type="inferred from homology"/>
<keyword evidence="11" id="KW-0418">Kinase</keyword>
<evidence type="ECO:0000256" key="1">
    <source>
        <dbReference type="ARBA" id="ARBA00004251"/>
    </source>
</evidence>
<evidence type="ECO:0000256" key="9">
    <source>
        <dbReference type="ARBA" id="ARBA00022734"/>
    </source>
</evidence>
<evidence type="ECO:0000256" key="3">
    <source>
        <dbReference type="ARBA" id="ARBA00008536"/>
    </source>
</evidence>
<comment type="caution">
    <text evidence="22">The sequence shown here is derived from an EMBL/GenBank/DDBJ whole genome shotgun (WGS) entry which is preliminary data.</text>
</comment>
<evidence type="ECO:0000313" key="23">
    <source>
        <dbReference type="Proteomes" id="UP001154282"/>
    </source>
</evidence>
<dbReference type="Pfam" id="PF00139">
    <property type="entry name" value="Lectin_legB"/>
    <property type="match status" value="1"/>
</dbReference>
<dbReference type="InterPro" id="IPR017441">
    <property type="entry name" value="Protein_kinase_ATP_BS"/>
</dbReference>
<dbReference type="PROSITE" id="PS50011">
    <property type="entry name" value="PROTEIN_KINASE_DOM"/>
    <property type="match status" value="1"/>
</dbReference>
<sequence>MKSNCLIHIVIVLNFLLHLANPLFFNLTDFGPDGDLLAYQGDAQSLSVAFQLNELDEPCSVARATYIDPLYLWDNSTKTITDFTTRFSITTVGLEGNDYAEGIAFFLAPVGYPIPPNSCKYLALMNSSNFNPYTPSPVVMVEFDTHVNTWDPETEHIGINNNSIRSAATTKWDRDNETEGGIQILITYNATIKNLTVFWAYEKKPVFRPESSLTHHIDLTEVLPEWVTVGFSGSTGEGTEKHFVNFWTFNSTLEPRVVTPPEPAPAPTPKATLVPPQNDHHRSKKSHFLVPTVVSLCSLLFGGGLFLFLLMKWKSRKKTNGKSAVSLNTDLERRALPKKFSYAELSAATNGFADERRLGEGGSGLVYRGHLSDLDLQIAVKRIHAQSGNSGDLFINEVKMISRVIHRNLVPFIGWCNEQGEFLLVYEYMTNGSLDSHLFGNGRTLQWNLRYSIALGLASALHYLHEEVEKCVLHRDIKPENILLDMDFTAKLGDFGIAKHIDTQFPIERTNPVGTHGYVAPEYLADGKASKTADVFSFGVVGLELACGQRNYREGDPLLLVKEVWAHHKTGNILDAADEKLRMDFDIKEMRCLLNVSLLCTHPTDSERPSAAQVIQYLKFEVPVPELPQMMHDPVFPYNLDATERRTK</sequence>
<evidence type="ECO:0000256" key="2">
    <source>
        <dbReference type="ARBA" id="ARBA00007606"/>
    </source>
</evidence>
<feature type="signal peptide" evidence="20">
    <location>
        <begin position="1"/>
        <end position="22"/>
    </location>
</feature>
<evidence type="ECO:0000256" key="7">
    <source>
        <dbReference type="ARBA" id="ARBA00022692"/>
    </source>
</evidence>
<dbReference type="InterPro" id="IPR000985">
    <property type="entry name" value="Lectin_LegA_CS"/>
</dbReference>
<accession>A0AAV0IJ61</accession>
<evidence type="ECO:0000256" key="8">
    <source>
        <dbReference type="ARBA" id="ARBA00022729"/>
    </source>
</evidence>
<dbReference type="GO" id="GO:0004672">
    <property type="term" value="F:protein kinase activity"/>
    <property type="evidence" value="ECO:0007669"/>
    <property type="project" value="InterPro"/>
</dbReference>
<dbReference type="AlphaFoldDB" id="A0AAV0IJ61"/>
<evidence type="ECO:0000259" key="21">
    <source>
        <dbReference type="PROSITE" id="PS50011"/>
    </source>
</evidence>
<dbReference type="GO" id="GO:0005524">
    <property type="term" value="F:ATP binding"/>
    <property type="evidence" value="ECO:0007669"/>
    <property type="project" value="UniProtKB-UniRule"/>
</dbReference>
<evidence type="ECO:0000256" key="15">
    <source>
        <dbReference type="ARBA" id="ARBA00023170"/>
    </source>
</evidence>
<dbReference type="PROSITE" id="PS00308">
    <property type="entry name" value="LECTIN_LEGUME_ALPHA"/>
    <property type="match status" value="1"/>
</dbReference>
<evidence type="ECO:0000256" key="6">
    <source>
        <dbReference type="ARBA" id="ARBA00022679"/>
    </source>
</evidence>
<evidence type="ECO:0000256" key="5">
    <source>
        <dbReference type="ARBA" id="ARBA00022475"/>
    </source>
</evidence>
<dbReference type="InterPro" id="IPR000719">
    <property type="entry name" value="Prot_kinase_dom"/>
</dbReference>
<dbReference type="InterPro" id="IPR050528">
    <property type="entry name" value="L-type_Lectin-RKs"/>
</dbReference>
<feature type="binding site" evidence="17">
    <location>
        <position position="381"/>
    </location>
    <ligand>
        <name>ATP</name>
        <dbReference type="ChEBI" id="CHEBI:30616"/>
    </ligand>
</feature>
<dbReference type="GO" id="GO:0030246">
    <property type="term" value="F:carbohydrate binding"/>
    <property type="evidence" value="ECO:0007669"/>
    <property type="project" value="UniProtKB-KW"/>
</dbReference>
<evidence type="ECO:0000256" key="19">
    <source>
        <dbReference type="SAM" id="Phobius"/>
    </source>
</evidence>
<feature type="domain" description="Protein kinase" evidence="21">
    <location>
        <begin position="352"/>
        <end position="620"/>
    </location>
</feature>
<evidence type="ECO:0000256" key="17">
    <source>
        <dbReference type="PROSITE-ProRule" id="PRU10141"/>
    </source>
</evidence>
<dbReference type="Pfam" id="PF00069">
    <property type="entry name" value="Pkinase"/>
    <property type="match status" value="1"/>
</dbReference>
<comment type="similarity">
    <text evidence="4">In the C-terminal section; belongs to the protein kinase superfamily. Ser/Thr protein kinase family.</text>
</comment>
<dbReference type="FunFam" id="1.10.510.10:FF:000240">
    <property type="entry name" value="Lectin-domain containing receptor kinase A4.3"/>
    <property type="match status" value="1"/>
</dbReference>
<dbReference type="GO" id="GO:0005886">
    <property type="term" value="C:plasma membrane"/>
    <property type="evidence" value="ECO:0007669"/>
    <property type="project" value="UniProtKB-SubCell"/>
</dbReference>
<keyword evidence="12 17" id="KW-0067">ATP-binding</keyword>
<keyword evidence="5" id="KW-1003">Cell membrane</keyword>
<feature type="compositionally biased region" description="Pro residues" evidence="18">
    <location>
        <begin position="258"/>
        <end position="268"/>
    </location>
</feature>
<evidence type="ECO:0000256" key="12">
    <source>
        <dbReference type="ARBA" id="ARBA00022840"/>
    </source>
</evidence>
<keyword evidence="8 20" id="KW-0732">Signal</keyword>
<keyword evidence="23" id="KW-1185">Reference proteome</keyword>
<evidence type="ECO:0000256" key="4">
    <source>
        <dbReference type="ARBA" id="ARBA00010217"/>
    </source>
</evidence>
<reference evidence="22" key="1">
    <citation type="submission" date="2022-08" db="EMBL/GenBank/DDBJ databases">
        <authorList>
            <person name="Gutierrez-Valencia J."/>
        </authorList>
    </citation>
    <scope>NUCLEOTIDE SEQUENCE</scope>
</reference>
<evidence type="ECO:0000256" key="20">
    <source>
        <dbReference type="SAM" id="SignalP"/>
    </source>
</evidence>
<dbReference type="Proteomes" id="UP001154282">
    <property type="component" value="Unassembled WGS sequence"/>
</dbReference>
<keyword evidence="15" id="KW-0675">Receptor</keyword>
<feature type="chain" id="PRO_5043639611" description="Protein kinase domain-containing protein" evidence="20">
    <location>
        <begin position="23"/>
        <end position="648"/>
    </location>
</feature>
<keyword evidence="10 17" id="KW-0547">Nucleotide-binding</keyword>
<dbReference type="Gene3D" id="3.30.200.20">
    <property type="entry name" value="Phosphorylase Kinase, domain 1"/>
    <property type="match status" value="1"/>
</dbReference>
<dbReference type="InterPro" id="IPR001220">
    <property type="entry name" value="Legume_lectin_dom"/>
</dbReference>
<evidence type="ECO:0000256" key="10">
    <source>
        <dbReference type="ARBA" id="ARBA00022741"/>
    </source>
</evidence>
<evidence type="ECO:0000256" key="11">
    <source>
        <dbReference type="ARBA" id="ARBA00022777"/>
    </source>
</evidence>
<dbReference type="PROSITE" id="PS00107">
    <property type="entry name" value="PROTEIN_KINASE_ATP"/>
    <property type="match status" value="1"/>
</dbReference>
<dbReference type="CDD" id="cd06899">
    <property type="entry name" value="lectin_legume_LecRK_Arcelin_ConA"/>
    <property type="match status" value="1"/>
</dbReference>
<evidence type="ECO:0000313" key="22">
    <source>
        <dbReference type="EMBL" id="CAI0397398.1"/>
    </source>
</evidence>
<protein>
    <recommendedName>
        <fullName evidence="21">Protein kinase domain-containing protein</fullName>
    </recommendedName>
</protein>
<gene>
    <name evidence="22" type="ORF">LITE_LOCUS9527</name>
</gene>
<keyword evidence="14 19" id="KW-0472">Membrane</keyword>
<dbReference type="SUPFAM" id="SSF49899">
    <property type="entry name" value="Concanavalin A-like lectins/glucanases"/>
    <property type="match status" value="1"/>
</dbReference>
<comment type="subcellular location">
    <subcellularLocation>
        <location evidence="1">Cell membrane</location>
        <topology evidence="1">Single-pass type I membrane protein</topology>
    </subcellularLocation>
</comment>
<organism evidence="22 23">
    <name type="scientific">Linum tenue</name>
    <dbReference type="NCBI Taxonomy" id="586396"/>
    <lineage>
        <taxon>Eukaryota</taxon>
        <taxon>Viridiplantae</taxon>
        <taxon>Streptophyta</taxon>
        <taxon>Embryophyta</taxon>
        <taxon>Tracheophyta</taxon>
        <taxon>Spermatophyta</taxon>
        <taxon>Magnoliopsida</taxon>
        <taxon>eudicotyledons</taxon>
        <taxon>Gunneridae</taxon>
        <taxon>Pentapetalae</taxon>
        <taxon>rosids</taxon>
        <taxon>fabids</taxon>
        <taxon>Malpighiales</taxon>
        <taxon>Linaceae</taxon>
        <taxon>Linum</taxon>
    </lineage>
</organism>
<dbReference type="SUPFAM" id="SSF56112">
    <property type="entry name" value="Protein kinase-like (PK-like)"/>
    <property type="match status" value="1"/>
</dbReference>
<dbReference type="EMBL" id="CAMGYJ010000004">
    <property type="protein sequence ID" value="CAI0397398.1"/>
    <property type="molecule type" value="Genomic_DNA"/>
</dbReference>
<evidence type="ECO:0000256" key="16">
    <source>
        <dbReference type="ARBA" id="ARBA00023180"/>
    </source>
</evidence>
<dbReference type="InterPro" id="IPR008271">
    <property type="entry name" value="Ser/Thr_kinase_AS"/>
</dbReference>
<evidence type="ECO:0000256" key="13">
    <source>
        <dbReference type="ARBA" id="ARBA00022989"/>
    </source>
</evidence>
<comment type="similarity">
    <text evidence="2">Belongs to the leguminous lectin family.</text>
</comment>
<dbReference type="InterPro" id="IPR013320">
    <property type="entry name" value="ConA-like_dom_sf"/>
</dbReference>
<keyword evidence="9" id="KW-0430">Lectin</keyword>
<keyword evidence="16" id="KW-0325">Glycoprotein</keyword>
<dbReference type="InterPro" id="IPR011009">
    <property type="entry name" value="Kinase-like_dom_sf"/>
</dbReference>
<dbReference type="PANTHER" id="PTHR27007">
    <property type="match status" value="1"/>
</dbReference>
<keyword evidence="7 19" id="KW-0812">Transmembrane</keyword>
<feature type="region of interest" description="Disordered" evidence="18">
    <location>
        <begin position="258"/>
        <end position="278"/>
    </location>
</feature>
<evidence type="ECO:0000256" key="14">
    <source>
        <dbReference type="ARBA" id="ARBA00023136"/>
    </source>
</evidence>
<dbReference type="Gene3D" id="2.60.120.200">
    <property type="match status" value="1"/>
</dbReference>
<dbReference type="SMART" id="SM00220">
    <property type="entry name" value="S_TKc"/>
    <property type="match status" value="1"/>
</dbReference>
<comment type="similarity">
    <text evidence="3">In the N-terminal section; belongs to the leguminous lectin family.</text>
</comment>
<dbReference type="GO" id="GO:0002229">
    <property type="term" value="P:defense response to oomycetes"/>
    <property type="evidence" value="ECO:0007669"/>
    <property type="project" value="UniProtKB-ARBA"/>
</dbReference>